<reference evidence="12" key="1">
    <citation type="journal article" date="2019" name="Int. J. Syst. Evol. Microbiol.">
        <title>The Global Catalogue of Microorganisms (GCM) 10K type strain sequencing project: providing services to taxonomists for standard genome sequencing and annotation.</title>
        <authorList>
            <consortium name="The Broad Institute Genomics Platform"/>
            <consortium name="The Broad Institute Genome Sequencing Center for Infectious Disease"/>
            <person name="Wu L."/>
            <person name="Ma J."/>
        </authorList>
    </citation>
    <scope>NUCLEOTIDE SEQUENCE [LARGE SCALE GENOMIC DNA]</scope>
    <source>
        <strain evidence="12">JCM 18401</strain>
    </source>
</reference>
<keyword evidence="4" id="KW-1003">Cell membrane</keyword>
<evidence type="ECO:0000313" key="12">
    <source>
        <dbReference type="Proteomes" id="UP001499988"/>
    </source>
</evidence>
<sequence length="451" mass="48834">MHNSGYQVKKLVQLTLPVLAAQVAQTLMGFIDTVMAGQISAVDMAAVAVGSSLWLPIILLFAGIIMAVPALVSHLHGAEQEDEIRPLIHQTLYLALVSSVIVMLLLANASWVLGKMNLEPELERLSSGYLNAVLWGAPAFLLFQALRSFTEGMSWTLPSMLIGFIGLAVNIPANYIFINGHLGMPAMGGAGCGVATALVFWSMAISMAIYVTWGKRFKRFQLFEQFGKVDWAVQKRLQILGLPVALAIFFEVTLFAFVAVMIAPLGSVVIAGHQVAANFSSIIFMLPLSIGIAVTIRIGYYLGRGQPEIAKMVATIGVLMGLAVAACTAVLTVFGRELIADLYTNDTAVIGLAVQLMLLCAVYQLSDAVQVVSTACLRGYKDTMPILWIAFFSYWIIGMSVGYVVGLTDWLVPRMGAHGFWIGFIAGLSIAAVLLQWRLRHVQRRHAQSVA</sequence>
<feature type="transmembrane region" description="Helical" evidence="10">
    <location>
        <begin position="418"/>
        <end position="437"/>
    </location>
</feature>
<feature type="transmembrane region" description="Helical" evidence="10">
    <location>
        <begin position="386"/>
        <end position="406"/>
    </location>
</feature>
<keyword evidence="2" id="KW-0813">Transport</keyword>
<feature type="transmembrane region" description="Helical" evidence="10">
    <location>
        <begin position="155"/>
        <end position="178"/>
    </location>
</feature>
<comment type="caution">
    <text evidence="11">The sequence shown here is derived from an EMBL/GenBank/DDBJ whole genome shotgun (WGS) entry which is preliminary data.</text>
</comment>
<evidence type="ECO:0000256" key="6">
    <source>
        <dbReference type="ARBA" id="ARBA00022989"/>
    </source>
</evidence>
<evidence type="ECO:0000313" key="11">
    <source>
        <dbReference type="EMBL" id="GAA4880868.1"/>
    </source>
</evidence>
<feature type="transmembrane region" description="Helical" evidence="10">
    <location>
        <begin position="312"/>
        <end position="335"/>
    </location>
</feature>
<feature type="transmembrane region" description="Helical" evidence="10">
    <location>
        <begin position="125"/>
        <end position="143"/>
    </location>
</feature>
<comment type="subcellular location">
    <subcellularLocation>
        <location evidence="1">Cell inner membrane</location>
        <topology evidence="1">Multi-pass membrane protein</topology>
    </subcellularLocation>
</comment>
<dbReference type="EMBL" id="BAABJZ010000018">
    <property type="protein sequence ID" value="GAA4880868.1"/>
    <property type="molecule type" value="Genomic_DNA"/>
</dbReference>
<name>A0ABP9EJL1_9GAMM</name>
<organism evidence="11 12">
    <name type="scientific">Ferrimonas pelagia</name>
    <dbReference type="NCBI Taxonomy" id="1177826"/>
    <lineage>
        <taxon>Bacteria</taxon>
        <taxon>Pseudomonadati</taxon>
        <taxon>Pseudomonadota</taxon>
        <taxon>Gammaproteobacteria</taxon>
        <taxon>Alteromonadales</taxon>
        <taxon>Ferrimonadaceae</taxon>
        <taxon>Ferrimonas</taxon>
    </lineage>
</organism>
<dbReference type="InterPro" id="IPR002528">
    <property type="entry name" value="MATE_fam"/>
</dbReference>
<evidence type="ECO:0000256" key="1">
    <source>
        <dbReference type="ARBA" id="ARBA00004429"/>
    </source>
</evidence>
<dbReference type="CDD" id="cd13131">
    <property type="entry name" value="MATE_NorM_like"/>
    <property type="match status" value="1"/>
</dbReference>
<dbReference type="PIRSF" id="PIRSF006603">
    <property type="entry name" value="DinF"/>
    <property type="match status" value="1"/>
</dbReference>
<keyword evidence="6 10" id="KW-1133">Transmembrane helix</keyword>
<keyword evidence="3" id="KW-0050">Antiport</keyword>
<dbReference type="RefSeq" id="WP_345334621.1">
    <property type="nucleotide sequence ID" value="NZ_BAABJZ010000018.1"/>
</dbReference>
<feature type="transmembrane region" description="Helical" evidence="10">
    <location>
        <begin position="92"/>
        <end position="113"/>
    </location>
</feature>
<dbReference type="NCBIfam" id="TIGR00797">
    <property type="entry name" value="matE"/>
    <property type="match status" value="1"/>
</dbReference>
<evidence type="ECO:0000256" key="4">
    <source>
        <dbReference type="ARBA" id="ARBA00022475"/>
    </source>
</evidence>
<feature type="transmembrane region" description="Helical" evidence="10">
    <location>
        <begin position="282"/>
        <end position="300"/>
    </location>
</feature>
<proteinExistence type="predicted"/>
<dbReference type="PANTHER" id="PTHR43298:SF2">
    <property type="entry name" value="FMN_FAD EXPORTER YEEO-RELATED"/>
    <property type="match status" value="1"/>
</dbReference>
<keyword evidence="5 10" id="KW-0812">Transmembrane</keyword>
<dbReference type="Pfam" id="PF01554">
    <property type="entry name" value="MatE"/>
    <property type="match status" value="2"/>
</dbReference>
<feature type="transmembrane region" description="Helical" evidence="10">
    <location>
        <begin position="184"/>
        <end position="213"/>
    </location>
</feature>
<keyword evidence="12" id="KW-1185">Reference proteome</keyword>
<evidence type="ECO:0000256" key="5">
    <source>
        <dbReference type="ARBA" id="ARBA00022692"/>
    </source>
</evidence>
<protein>
    <recommendedName>
        <fullName evidence="9">Multidrug-efflux transporter</fullName>
    </recommendedName>
</protein>
<dbReference type="InterPro" id="IPR050222">
    <property type="entry name" value="MATE_MdtK"/>
</dbReference>
<dbReference type="PANTHER" id="PTHR43298">
    <property type="entry name" value="MULTIDRUG RESISTANCE PROTEIN NORM-RELATED"/>
    <property type="match status" value="1"/>
</dbReference>
<accession>A0ABP9EJL1</accession>
<feature type="transmembrane region" description="Helical" evidence="10">
    <location>
        <begin position="53"/>
        <end position="72"/>
    </location>
</feature>
<evidence type="ECO:0000256" key="3">
    <source>
        <dbReference type="ARBA" id="ARBA00022449"/>
    </source>
</evidence>
<dbReference type="InterPro" id="IPR048279">
    <property type="entry name" value="MdtK-like"/>
</dbReference>
<evidence type="ECO:0000256" key="7">
    <source>
        <dbReference type="ARBA" id="ARBA00023065"/>
    </source>
</evidence>
<keyword evidence="7" id="KW-0406">Ion transport</keyword>
<keyword evidence="8 10" id="KW-0472">Membrane</keyword>
<evidence type="ECO:0000256" key="9">
    <source>
        <dbReference type="ARBA" id="ARBA00031636"/>
    </source>
</evidence>
<evidence type="ECO:0000256" key="8">
    <source>
        <dbReference type="ARBA" id="ARBA00023136"/>
    </source>
</evidence>
<dbReference type="Proteomes" id="UP001499988">
    <property type="component" value="Unassembled WGS sequence"/>
</dbReference>
<evidence type="ECO:0000256" key="10">
    <source>
        <dbReference type="SAM" id="Phobius"/>
    </source>
</evidence>
<gene>
    <name evidence="11" type="ORF">GCM10023333_13850</name>
</gene>
<evidence type="ECO:0000256" key="2">
    <source>
        <dbReference type="ARBA" id="ARBA00022448"/>
    </source>
</evidence>
<feature type="transmembrane region" description="Helical" evidence="10">
    <location>
        <begin position="244"/>
        <end position="270"/>
    </location>
</feature>